<dbReference type="PROSITE" id="PS50097">
    <property type="entry name" value="BTB"/>
    <property type="match status" value="1"/>
</dbReference>
<dbReference type="PANTHER" id="PTHR45632">
    <property type="entry name" value="LD33804P"/>
    <property type="match status" value="1"/>
</dbReference>
<accession>A0A8C9V8W2</accession>
<name>A0A8C9V8W2_SCLFO</name>
<keyword evidence="5" id="KW-1185">Reference proteome</keyword>
<dbReference type="SUPFAM" id="SSF117281">
    <property type="entry name" value="Kelch motif"/>
    <property type="match status" value="1"/>
</dbReference>
<dbReference type="Proteomes" id="UP000694397">
    <property type="component" value="Chromosome 20"/>
</dbReference>
<evidence type="ECO:0000256" key="1">
    <source>
        <dbReference type="ARBA" id="ARBA00022441"/>
    </source>
</evidence>
<dbReference type="InterPro" id="IPR000210">
    <property type="entry name" value="BTB/POZ_dom"/>
</dbReference>
<dbReference type="SMART" id="SM00612">
    <property type="entry name" value="Kelch"/>
    <property type="match status" value="6"/>
</dbReference>
<proteinExistence type="predicted"/>
<dbReference type="InterPro" id="IPR006652">
    <property type="entry name" value="Kelch_1"/>
</dbReference>
<dbReference type="FunFam" id="1.25.40.420:FF:000001">
    <property type="entry name" value="Kelch-like family member 12"/>
    <property type="match status" value="1"/>
</dbReference>
<organism evidence="4 5">
    <name type="scientific">Scleropages formosus</name>
    <name type="common">Asian bonytongue</name>
    <name type="synonym">Osteoglossum formosum</name>
    <dbReference type="NCBI Taxonomy" id="113540"/>
    <lineage>
        <taxon>Eukaryota</taxon>
        <taxon>Metazoa</taxon>
        <taxon>Chordata</taxon>
        <taxon>Craniata</taxon>
        <taxon>Vertebrata</taxon>
        <taxon>Euteleostomi</taxon>
        <taxon>Actinopterygii</taxon>
        <taxon>Neopterygii</taxon>
        <taxon>Teleostei</taxon>
        <taxon>Osteoglossocephala</taxon>
        <taxon>Osteoglossomorpha</taxon>
        <taxon>Osteoglossiformes</taxon>
        <taxon>Osteoglossidae</taxon>
        <taxon>Scleropages</taxon>
    </lineage>
</organism>
<sequence>WETSNSHSSVSLHVQQHFKGSAMTTFNELLLEGKLCDAIIKVNDVEFNVHRIILCGCSFYFCALFSSGWSDTKKQVYNIPGVSSEIMRLIIEYAYTCSVPVTEDNVECLLVAADQFNVMGIVRACCSFLENKLCVENCIGIYRFADFYCCWELRQRACLFILQHFEEVVRTSEEFLDLDVLQFCDIIEKDNLNIMQENVVFEAILQWIAHTPATRKHHISLLLPKVRLALMDINYFLYNVKNNEIVKDSEECKPIIINTLKAMYDLTLKDAANFQSPLTHPRLPNAILLAIGGWSGSSPTNGIEAYDARADCWVNVTVEEESPRAYHGTAYLNGFIYCIGGFDSMEYFSTVRKFNPVTRTWHQAAPMHSRRCYVSVAVLDGFIYAMGGYDGYVRLNTAERYEPETNQWTVISPMHQQRSDASATSLHGRVYICGGSNGNECLFTAECYSPDTNQWTLIAPMRSRRSGVGVIAYGEHIYAVGGFDGIDRLQNAEIYNPVTDSWHIMSVPMNSPRSNFGIEVMDGLLFVVGGFNGFATIFNVEYYNQKTNKWCEAHDMGIFRSALSCCVVPSLPNITDYTAPRHSKPKAAQIEHTNSTKNLWYSV</sequence>
<dbReference type="Ensembl" id="ENSSFOT00015033962.2">
    <property type="protein sequence ID" value="ENSSFOP00015033585.2"/>
    <property type="gene ID" value="ENSSFOG00015021431.2"/>
</dbReference>
<dbReference type="Pfam" id="PF07707">
    <property type="entry name" value="BACK"/>
    <property type="match status" value="1"/>
</dbReference>
<dbReference type="SMART" id="SM00875">
    <property type="entry name" value="BACK"/>
    <property type="match status" value="1"/>
</dbReference>
<dbReference type="SMART" id="SM00225">
    <property type="entry name" value="BTB"/>
    <property type="match status" value="1"/>
</dbReference>
<dbReference type="Gene3D" id="1.25.40.420">
    <property type="match status" value="1"/>
</dbReference>
<dbReference type="InterPro" id="IPR030608">
    <property type="entry name" value="KLHL10_BTB/POZ"/>
</dbReference>
<evidence type="ECO:0000259" key="3">
    <source>
        <dbReference type="PROSITE" id="PS50097"/>
    </source>
</evidence>
<dbReference type="Gene3D" id="3.30.710.10">
    <property type="entry name" value="Potassium Channel Kv1.1, Chain A"/>
    <property type="match status" value="1"/>
</dbReference>
<reference evidence="4" key="3">
    <citation type="submission" date="2025-09" db="UniProtKB">
        <authorList>
            <consortium name="Ensembl"/>
        </authorList>
    </citation>
    <scope>IDENTIFICATION</scope>
</reference>
<dbReference type="CDD" id="cd18240">
    <property type="entry name" value="BTB_POZ_KLHL10"/>
    <property type="match status" value="1"/>
</dbReference>
<keyword evidence="2" id="KW-0677">Repeat</keyword>
<dbReference type="GeneTree" id="ENSGT00940000154664"/>
<dbReference type="AlphaFoldDB" id="A0A8C9V8W2"/>
<evidence type="ECO:0000256" key="2">
    <source>
        <dbReference type="ARBA" id="ARBA00022737"/>
    </source>
</evidence>
<keyword evidence="1" id="KW-0880">Kelch repeat</keyword>
<dbReference type="Pfam" id="PF00651">
    <property type="entry name" value="BTB"/>
    <property type="match status" value="1"/>
</dbReference>
<dbReference type="Gene3D" id="2.120.10.80">
    <property type="entry name" value="Kelch-type beta propeller"/>
    <property type="match status" value="1"/>
</dbReference>
<dbReference type="Pfam" id="PF01344">
    <property type="entry name" value="Kelch_1"/>
    <property type="match status" value="6"/>
</dbReference>
<feature type="domain" description="BTB" evidence="3">
    <location>
        <begin position="36"/>
        <end position="103"/>
    </location>
</feature>
<dbReference type="SUPFAM" id="SSF54695">
    <property type="entry name" value="POZ domain"/>
    <property type="match status" value="1"/>
</dbReference>
<reference evidence="4" key="2">
    <citation type="submission" date="2025-08" db="UniProtKB">
        <authorList>
            <consortium name="Ensembl"/>
        </authorList>
    </citation>
    <scope>IDENTIFICATION</scope>
</reference>
<dbReference type="PIRSF" id="PIRSF037037">
    <property type="entry name" value="Kelch-like_protein_gigaxonin"/>
    <property type="match status" value="1"/>
</dbReference>
<dbReference type="InterPro" id="IPR017096">
    <property type="entry name" value="BTB-kelch_protein"/>
</dbReference>
<dbReference type="InterPro" id="IPR011705">
    <property type="entry name" value="BACK"/>
</dbReference>
<evidence type="ECO:0000313" key="4">
    <source>
        <dbReference type="Ensembl" id="ENSSFOP00015033585.2"/>
    </source>
</evidence>
<dbReference type="InterPro" id="IPR011333">
    <property type="entry name" value="SKP1/BTB/POZ_sf"/>
</dbReference>
<dbReference type="PANTHER" id="PTHR45632:SF26">
    <property type="entry name" value="BTB DOMAIN-CONTAINING PROTEIN"/>
    <property type="match status" value="1"/>
</dbReference>
<gene>
    <name evidence="4" type="primary">KLHL10</name>
</gene>
<protein>
    <submittedName>
        <fullName evidence="4">Kelch like family member 10</fullName>
    </submittedName>
</protein>
<evidence type="ECO:0000313" key="5">
    <source>
        <dbReference type="Proteomes" id="UP000694397"/>
    </source>
</evidence>
<dbReference type="OrthoDB" id="191037at2759"/>
<dbReference type="CDD" id="cd18450">
    <property type="entry name" value="BACK_KLHL10"/>
    <property type="match status" value="1"/>
</dbReference>
<reference evidence="4 5" key="1">
    <citation type="submission" date="2019-04" db="EMBL/GenBank/DDBJ databases">
        <authorList>
            <consortium name="Wellcome Sanger Institute Data Sharing"/>
        </authorList>
    </citation>
    <scope>NUCLEOTIDE SEQUENCE [LARGE SCALE GENOMIC DNA]</scope>
</reference>
<dbReference type="InterPro" id="IPR015915">
    <property type="entry name" value="Kelch-typ_b-propeller"/>
</dbReference>